<reference evidence="9 10" key="1">
    <citation type="submission" date="2024-01" db="EMBL/GenBank/DDBJ databases">
        <title>The complete chloroplast genome sequence of Lithospermum erythrorhizon: insights into the phylogenetic relationship among Boraginaceae species and the maternal lineages of purple gromwells.</title>
        <authorList>
            <person name="Okada T."/>
            <person name="Watanabe K."/>
        </authorList>
    </citation>
    <scope>NUCLEOTIDE SEQUENCE [LARGE SCALE GENOMIC DNA]</scope>
</reference>
<dbReference type="GO" id="GO:0004857">
    <property type="term" value="F:enzyme inhibitor activity"/>
    <property type="evidence" value="ECO:0007669"/>
    <property type="project" value="InterPro"/>
</dbReference>
<dbReference type="EC" id="3.1.1.11" evidence="3"/>
<protein>
    <recommendedName>
        <fullName evidence="3">pectinesterase</fullName>
        <ecNumber evidence="3">3.1.1.11</ecNumber>
    </recommendedName>
</protein>
<dbReference type="NCBIfam" id="TIGR01614">
    <property type="entry name" value="PME_inhib"/>
    <property type="match status" value="1"/>
</dbReference>
<dbReference type="PANTHER" id="PTHR31080">
    <property type="entry name" value="PECTINESTERASE INHIBITOR-LIKE"/>
    <property type="match status" value="1"/>
</dbReference>
<dbReference type="Gene3D" id="1.20.140.40">
    <property type="entry name" value="Invertase/pectin methylesterase inhibitor family protein"/>
    <property type="match status" value="1"/>
</dbReference>
<keyword evidence="4 7" id="KW-0732">Signal</keyword>
<feature type="chain" id="PRO_5043337945" description="pectinesterase" evidence="7">
    <location>
        <begin position="24"/>
        <end position="217"/>
    </location>
</feature>
<comment type="caution">
    <text evidence="9">The sequence shown here is derived from an EMBL/GenBank/DDBJ whole genome shotgun (WGS) entry which is preliminary data.</text>
</comment>
<evidence type="ECO:0000256" key="3">
    <source>
        <dbReference type="ARBA" id="ARBA00013229"/>
    </source>
</evidence>
<dbReference type="EMBL" id="BAABME010011396">
    <property type="protein sequence ID" value="GAA0183696.1"/>
    <property type="molecule type" value="Genomic_DNA"/>
</dbReference>
<dbReference type="Proteomes" id="UP001454036">
    <property type="component" value="Unassembled WGS sequence"/>
</dbReference>
<evidence type="ECO:0000256" key="5">
    <source>
        <dbReference type="ARBA" id="ARBA00023157"/>
    </source>
</evidence>
<dbReference type="CDD" id="cd15798">
    <property type="entry name" value="PMEI-like_3"/>
    <property type="match status" value="1"/>
</dbReference>
<name>A0AAV3RPQ4_LITER</name>
<proteinExistence type="inferred from homology"/>
<feature type="domain" description="Pectinesterase inhibitor" evidence="8">
    <location>
        <begin position="47"/>
        <end position="206"/>
    </location>
</feature>
<evidence type="ECO:0000256" key="7">
    <source>
        <dbReference type="SAM" id="SignalP"/>
    </source>
</evidence>
<evidence type="ECO:0000256" key="2">
    <source>
        <dbReference type="ARBA" id="ARBA00007786"/>
    </source>
</evidence>
<keyword evidence="10" id="KW-1185">Reference proteome</keyword>
<evidence type="ECO:0000256" key="6">
    <source>
        <dbReference type="ARBA" id="ARBA00023180"/>
    </source>
</evidence>
<evidence type="ECO:0000313" key="9">
    <source>
        <dbReference type="EMBL" id="GAA0183696.1"/>
    </source>
</evidence>
<feature type="signal peptide" evidence="7">
    <location>
        <begin position="1"/>
        <end position="23"/>
    </location>
</feature>
<keyword evidence="6" id="KW-0325">Glycoprotein</keyword>
<dbReference type="SMART" id="SM00856">
    <property type="entry name" value="PMEI"/>
    <property type="match status" value="1"/>
</dbReference>
<dbReference type="InterPro" id="IPR006501">
    <property type="entry name" value="Pectinesterase_inhib_dom"/>
</dbReference>
<evidence type="ECO:0000259" key="8">
    <source>
        <dbReference type="SMART" id="SM00856"/>
    </source>
</evidence>
<dbReference type="SUPFAM" id="SSF101148">
    <property type="entry name" value="Plant invertase/pectin methylesterase inhibitor"/>
    <property type="match status" value="1"/>
</dbReference>
<dbReference type="InterPro" id="IPR035513">
    <property type="entry name" value="Invertase/methylesterase_inhib"/>
</dbReference>
<evidence type="ECO:0000256" key="1">
    <source>
        <dbReference type="ARBA" id="ARBA00006027"/>
    </source>
</evidence>
<dbReference type="InterPro" id="IPR051955">
    <property type="entry name" value="PME_Inhibitor"/>
</dbReference>
<comment type="similarity">
    <text evidence="2">In the C-terminal section; belongs to the pectinesterase family.</text>
</comment>
<comment type="similarity">
    <text evidence="1">In the N-terminal section; belongs to the PMEI family.</text>
</comment>
<dbReference type="PANTHER" id="PTHR31080:SF64">
    <property type="entry name" value="PLANT INVERTASE_PECTIN METHYLESTERASE INHIBITOR SUPERFAMILY PROTEIN"/>
    <property type="match status" value="1"/>
</dbReference>
<evidence type="ECO:0000313" key="10">
    <source>
        <dbReference type="Proteomes" id="UP001454036"/>
    </source>
</evidence>
<accession>A0AAV3RPQ4</accession>
<dbReference type="AlphaFoldDB" id="A0AAV3RPQ4"/>
<gene>
    <name evidence="9" type="ORF">LIER_31062</name>
</gene>
<sequence length="217" mass="23894">MKSNSLPLVIFPLLLIHFHQSVALLEPATLDESYATSPMASQPPESDVKQFIHTSCQSTLYQDLCFNSLIFYANTIQHDSARLTRIAIKISLTRAKNMANYISYLSSQADSGGEPTTKSALHDCYALFGDAVDQMRDSLKQMQQLNGSGGSLRFQMSNVQTWLSAAMTNEDTCSDGLSDVPNLVIKENVMDRVNKAMHVTSNALALVNKFVAQVVKP</sequence>
<organism evidence="9 10">
    <name type="scientific">Lithospermum erythrorhizon</name>
    <name type="common">Purple gromwell</name>
    <name type="synonym">Lithospermum officinale var. erythrorhizon</name>
    <dbReference type="NCBI Taxonomy" id="34254"/>
    <lineage>
        <taxon>Eukaryota</taxon>
        <taxon>Viridiplantae</taxon>
        <taxon>Streptophyta</taxon>
        <taxon>Embryophyta</taxon>
        <taxon>Tracheophyta</taxon>
        <taxon>Spermatophyta</taxon>
        <taxon>Magnoliopsida</taxon>
        <taxon>eudicotyledons</taxon>
        <taxon>Gunneridae</taxon>
        <taxon>Pentapetalae</taxon>
        <taxon>asterids</taxon>
        <taxon>lamiids</taxon>
        <taxon>Boraginales</taxon>
        <taxon>Boraginaceae</taxon>
        <taxon>Boraginoideae</taxon>
        <taxon>Lithospermeae</taxon>
        <taxon>Lithospermum</taxon>
    </lineage>
</organism>
<dbReference type="FunFam" id="1.20.140.40:FF:000010">
    <property type="entry name" value="Pectinesterase"/>
    <property type="match status" value="1"/>
</dbReference>
<evidence type="ECO:0000256" key="4">
    <source>
        <dbReference type="ARBA" id="ARBA00022729"/>
    </source>
</evidence>
<keyword evidence="5" id="KW-1015">Disulfide bond</keyword>
<dbReference type="GO" id="GO:0030599">
    <property type="term" value="F:pectinesterase activity"/>
    <property type="evidence" value="ECO:0007669"/>
    <property type="project" value="UniProtKB-EC"/>
</dbReference>
<dbReference type="Pfam" id="PF04043">
    <property type="entry name" value="PMEI"/>
    <property type="match status" value="1"/>
</dbReference>